<gene>
    <name evidence="4" type="ORF">Pla100_59850</name>
</gene>
<feature type="compositionally biased region" description="Low complexity" evidence="1">
    <location>
        <begin position="35"/>
        <end position="50"/>
    </location>
</feature>
<evidence type="ECO:0000259" key="3">
    <source>
        <dbReference type="Pfam" id="PF06439"/>
    </source>
</evidence>
<feature type="signal peptide" evidence="2">
    <location>
        <begin position="1"/>
        <end position="32"/>
    </location>
</feature>
<evidence type="ECO:0000313" key="5">
    <source>
        <dbReference type="Proteomes" id="UP000316213"/>
    </source>
</evidence>
<dbReference type="Pfam" id="PF06439">
    <property type="entry name" value="3keto-disac_hyd"/>
    <property type="match status" value="1"/>
</dbReference>
<reference evidence="4 5" key="1">
    <citation type="submission" date="2019-02" db="EMBL/GenBank/DDBJ databases">
        <title>Deep-cultivation of Planctomycetes and their phenomic and genomic characterization uncovers novel biology.</title>
        <authorList>
            <person name="Wiegand S."/>
            <person name="Jogler M."/>
            <person name="Boedeker C."/>
            <person name="Pinto D."/>
            <person name="Vollmers J."/>
            <person name="Rivas-Marin E."/>
            <person name="Kohn T."/>
            <person name="Peeters S.H."/>
            <person name="Heuer A."/>
            <person name="Rast P."/>
            <person name="Oberbeckmann S."/>
            <person name="Bunk B."/>
            <person name="Jeske O."/>
            <person name="Meyerdierks A."/>
            <person name="Storesund J.E."/>
            <person name="Kallscheuer N."/>
            <person name="Luecker S."/>
            <person name="Lage O.M."/>
            <person name="Pohl T."/>
            <person name="Merkel B.J."/>
            <person name="Hornburger P."/>
            <person name="Mueller R.-W."/>
            <person name="Bruemmer F."/>
            <person name="Labrenz M."/>
            <person name="Spormann A.M."/>
            <person name="Op Den Camp H."/>
            <person name="Overmann J."/>
            <person name="Amann R."/>
            <person name="Jetten M.S.M."/>
            <person name="Mascher T."/>
            <person name="Medema M.H."/>
            <person name="Devos D.P."/>
            <person name="Kaster A.-K."/>
            <person name="Ovreas L."/>
            <person name="Rohde M."/>
            <person name="Galperin M.Y."/>
            <person name="Jogler C."/>
        </authorList>
    </citation>
    <scope>NUCLEOTIDE SEQUENCE [LARGE SCALE GENOMIC DNA]</scope>
    <source>
        <strain evidence="4 5">Pla100</strain>
    </source>
</reference>
<name>A0A5C5ZI47_9BACT</name>
<dbReference type="EMBL" id="SJPM01000029">
    <property type="protein sequence ID" value="TWT87034.1"/>
    <property type="molecule type" value="Genomic_DNA"/>
</dbReference>
<dbReference type="RefSeq" id="WP_146582546.1">
    <property type="nucleotide sequence ID" value="NZ_SJPM01000029.1"/>
</dbReference>
<dbReference type="InterPro" id="IPR010496">
    <property type="entry name" value="AL/BT2_dom"/>
</dbReference>
<dbReference type="OrthoDB" id="248448at2"/>
<keyword evidence="5" id="KW-1185">Reference proteome</keyword>
<organism evidence="4 5">
    <name type="scientific">Neorhodopirellula pilleata</name>
    <dbReference type="NCBI Taxonomy" id="2714738"/>
    <lineage>
        <taxon>Bacteria</taxon>
        <taxon>Pseudomonadati</taxon>
        <taxon>Planctomycetota</taxon>
        <taxon>Planctomycetia</taxon>
        <taxon>Pirellulales</taxon>
        <taxon>Pirellulaceae</taxon>
        <taxon>Neorhodopirellula</taxon>
    </lineage>
</organism>
<dbReference type="AlphaFoldDB" id="A0A5C5ZI47"/>
<dbReference type="GO" id="GO:0016787">
    <property type="term" value="F:hydrolase activity"/>
    <property type="evidence" value="ECO:0007669"/>
    <property type="project" value="InterPro"/>
</dbReference>
<accession>A0A5C5ZI47</accession>
<feature type="domain" description="3-keto-alpha-glucoside-1,2-lyase/3-keto-2-hydroxy-glucal hydratase" evidence="3">
    <location>
        <begin position="54"/>
        <end position="261"/>
    </location>
</feature>
<evidence type="ECO:0000313" key="4">
    <source>
        <dbReference type="EMBL" id="TWT87034.1"/>
    </source>
</evidence>
<protein>
    <recommendedName>
        <fullName evidence="3">3-keto-alpha-glucoside-1,2-lyase/3-keto-2-hydroxy-glucal hydratase domain-containing protein</fullName>
    </recommendedName>
</protein>
<evidence type="ECO:0000256" key="1">
    <source>
        <dbReference type="SAM" id="MobiDB-lite"/>
    </source>
</evidence>
<sequence length="264" mass="29019" precursor="true">MIPKIFSYSFRFQCSLLFVLVGAVTAASSARADTPETPTTESTSAESTSAVSVQIFDTKAPGWQQLKGDDFERVNGDDKTLVFDGGEALGSGTPIGVTRTKKQYRNFELVIEWMHLKPGGNSGVFAWVPPSALEDLPPNRLPNSGIEIQMLDHDYARQYTASTGKEPTWFTSHGDVFAVGRSAMQPFDPKSPDGHRSFPSQETTHGSGNWNQYYVRGINGEIRLWVNGVEVSGGNSCQPSEGYLCLESEGSPIRFRNIFVRELP</sequence>
<dbReference type="Gene3D" id="2.60.120.560">
    <property type="entry name" value="Exo-inulinase, domain 1"/>
    <property type="match status" value="1"/>
</dbReference>
<feature type="chain" id="PRO_5022768777" description="3-keto-alpha-glucoside-1,2-lyase/3-keto-2-hydroxy-glucal hydratase domain-containing protein" evidence="2">
    <location>
        <begin position="33"/>
        <end position="264"/>
    </location>
</feature>
<proteinExistence type="predicted"/>
<dbReference type="Proteomes" id="UP000316213">
    <property type="component" value="Unassembled WGS sequence"/>
</dbReference>
<evidence type="ECO:0000256" key="2">
    <source>
        <dbReference type="SAM" id="SignalP"/>
    </source>
</evidence>
<keyword evidence="2" id="KW-0732">Signal</keyword>
<comment type="caution">
    <text evidence="4">The sequence shown here is derived from an EMBL/GenBank/DDBJ whole genome shotgun (WGS) entry which is preliminary data.</text>
</comment>
<feature type="region of interest" description="Disordered" evidence="1">
    <location>
        <begin position="30"/>
        <end position="50"/>
    </location>
</feature>